<organism evidence="1 2">
    <name type="scientific">Ixodes persulcatus</name>
    <name type="common">Taiga tick</name>
    <dbReference type="NCBI Taxonomy" id="34615"/>
    <lineage>
        <taxon>Eukaryota</taxon>
        <taxon>Metazoa</taxon>
        <taxon>Ecdysozoa</taxon>
        <taxon>Arthropoda</taxon>
        <taxon>Chelicerata</taxon>
        <taxon>Arachnida</taxon>
        <taxon>Acari</taxon>
        <taxon>Parasitiformes</taxon>
        <taxon>Ixodida</taxon>
        <taxon>Ixodoidea</taxon>
        <taxon>Ixodidae</taxon>
        <taxon>Ixodinae</taxon>
        <taxon>Ixodes</taxon>
    </lineage>
</organism>
<accession>A0AC60Q7X6</accession>
<name>A0AC60Q7X6_IXOPE</name>
<proteinExistence type="predicted"/>
<dbReference type="Proteomes" id="UP000805193">
    <property type="component" value="Unassembled WGS sequence"/>
</dbReference>
<sequence>MKSVRNKLQKDMPSSLVDINNCNLHKVHNAFAKGLDAFGSDVEEVVRNVYYYFKSTVRAEALGECQEALGIASHVFLRHVSNRWLTLQDSLCRVLEQFEALKSYFHKASMTKQRVDTQNLHSKLAAAFSKKDLYAKVLFLKNCAELFSRFQTLFQKQEPLLHILHAELLSLVQRILSRCLRSAAYVDKSAEELKKLDVQDSTLWKTKPEVVGMDTEQAMLKWDPGEKKRLLLGARAFYLACSKDLLQKLPLDNKVLQHTSLLRLQPSDVESEFRSLRYLASQLPQVLESDLVSSLVDEWHLLRCDSANSLPLMEDGRIDTRWATVFQQKCAAGQQKYPLLSRLRGFSENKHLLEGRASLCIASINGLRQVKTYLQRYDGDATKVPLSPDLLRSVKRARARYEERIGSREADMKRKKPDSAQVDADNSHDKRLKKQLEERVISCRALLKRAEETIGAGLKCQSLEKVEGGQTMLAEANATLHIYIYMGGEVRLTRAATALVTGKRSIVRMCTTRMLFTKRDCDSDGHNLHRKPRHVDNLTKMHSLQLQQQQRAILKRGFMDNSILGTRHMFGLPISIPFREGIPNRWPTFFKLYHTEREYGITAGLTLGLSLRRERSIGRLRWHRLSKTGLRSHTQPQKCGASCHLAVQVAPNAVQPVLGAMNHLNGRPQTPSSFLSLLGLRLLKQTVSGLVRHVENKMQVTPKAIEWLNILSSLLFPTRTFCLRRCSHIS</sequence>
<dbReference type="EMBL" id="JABSTQ010009361">
    <property type="protein sequence ID" value="KAG0430023.1"/>
    <property type="molecule type" value="Genomic_DNA"/>
</dbReference>
<evidence type="ECO:0000313" key="1">
    <source>
        <dbReference type="EMBL" id="KAG0430023.1"/>
    </source>
</evidence>
<gene>
    <name evidence="1" type="ORF">HPB47_023073</name>
</gene>
<evidence type="ECO:0000313" key="2">
    <source>
        <dbReference type="Proteomes" id="UP000805193"/>
    </source>
</evidence>
<comment type="caution">
    <text evidence="1">The sequence shown here is derived from an EMBL/GenBank/DDBJ whole genome shotgun (WGS) entry which is preliminary data.</text>
</comment>
<keyword evidence="2" id="KW-1185">Reference proteome</keyword>
<protein>
    <submittedName>
        <fullName evidence="1">Uncharacterized protein</fullName>
    </submittedName>
</protein>
<reference evidence="1 2" key="1">
    <citation type="journal article" date="2020" name="Cell">
        <title>Large-Scale Comparative Analyses of Tick Genomes Elucidate Their Genetic Diversity and Vector Capacities.</title>
        <authorList>
            <consortium name="Tick Genome and Microbiome Consortium (TIGMIC)"/>
            <person name="Jia N."/>
            <person name="Wang J."/>
            <person name="Shi W."/>
            <person name="Du L."/>
            <person name="Sun Y."/>
            <person name="Zhan W."/>
            <person name="Jiang J.F."/>
            <person name="Wang Q."/>
            <person name="Zhang B."/>
            <person name="Ji P."/>
            <person name="Bell-Sakyi L."/>
            <person name="Cui X.M."/>
            <person name="Yuan T.T."/>
            <person name="Jiang B.G."/>
            <person name="Yang W.F."/>
            <person name="Lam T.T."/>
            <person name="Chang Q.C."/>
            <person name="Ding S.J."/>
            <person name="Wang X.J."/>
            <person name="Zhu J.G."/>
            <person name="Ruan X.D."/>
            <person name="Zhao L."/>
            <person name="Wei J.T."/>
            <person name="Ye R.Z."/>
            <person name="Que T.C."/>
            <person name="Du C.H."/>
            <person name="Zhou Y.H."/>
            <person name="Cheng J.X."/>
            <person name="Dai P.F."/>
            <person name="Guo W.B."/>
            <person name="Han X.H."/>
            <person name="Huang E.J."/>
            <person name="Li L.F."/>
            <person name="Wei W."/>
            <person name="Gao Y.C."/>
            <person name="Liu J.Z."/>
            <person name="Shao H.Z."/>
            <person name="Wang X."/>
            <person name="Wang C.C."/>
            <person name="Yang T.C."/>
            <person name="Huo Q.B."/>
            <person name="Li W."/>
            <person name="Chen H.Y."/>
            <person name="Chen S.E."/>
            <person name="Zhou L.G."/>
            <person name="Ni X.B."/>
            <person name="Tian J.H."/>
            <person name="Sheng Y."/>
            <person name="Liu T."/>
            <person name="Pan Y.S."/>
            <person name="Xia L.Y."/>
            <person name="Li J."/>
            <person name="Zhao F."/>
            <person name="Cao W.C."/>
        </authorList>
    </citation>
    <scope>NUCLEOTIDE SEQUENCE [LARGE SCALE GENOMIC DNA]</scope>
    <source>
        <strain evidence="1">Iper-2018</strain>
    </source>
</reference>